<dbReference type="AlphaFoldDB" id="A0A1R3IDJ4"/>
<gene>
    <name evidence="1" type="ORF">CCACVL1_12827</name>
</gene>
<organism evidence="1 2">
    <name type="scientific">Corchorus capsularis</name>
    <name type="common">Jute</name>
    <dbReference type="NCBI Taxonomy" id="210143"/>
    <lineage>
        <taxon>Eukaryota</taxon>
        <taxon>Viridiplantae</taxon>
        <taxon>Streptophyta</taxon>
        <taxon>Embryophyta</taxon>
        <taxon>Tracheophyta</taxon>
        <taxon>Spermatophyta</taxon>
        <taxon>Magnoliopsida</taxon>
        <taxon>eudicotyledons</taxon>
        <taxon>Gunneridae</taxon>
        <taxon>Pentapetalae</taxon>
        <taxon>rosids</taxon>
        <taxon>malvids</taxon>
        <taxon>Malvales</taxon>
        <taxon>Malvaceae</taxon>
        <taxon>Grewioideae</taxon>
        <taxon>Apeibeae</taxon>
        <taxon>Corchorus</taxon>
    </lineage>
</organism>
<proteinExistence type="predicted"/>
<comment type="caution">
    <text evidence="1">The sequence shown here is derived from an EMBL/GenBank/DDBJ whole genome shotgun (WGS) entry which is preliminary data.</text>
</comment>
<accession>A0A1R3IDJ4</accession>
<protein>
    <submittedName>
        <fullName evidence="1">Uncharacterized protein</fullName>
    </submittedName>
</protein>
<name>A0A1R3IDJ4_COCAP</name>
<evidence type="ECO:0000313" key="1">
    <source>
        <dbReference type="EMBL" id="OMO80667.1"/>
    </source>
</evidence>
<dbReference type="Gramene" id="OMO80667">
    <property type="protein sequence ID" value="OMO80667"/>
    <property type="gene ID" value="CCACVL1_12827"/>
</dbReference>
<dbReference type="Proteomes" id="UP000188268">
    <property type="component" value="Unassembled WGS sequence"/>
</dbReference>
<dbReference type="EMBL" id="AWWV01010274">
    <property type="protein sequence ID" value="OMO80667.1"/>
    <property type="molecule type" value="Genomic_DNA"/>
</dbReference>
<reference evidence="1 2" key="1">
    <citation type="submission" date="2013-09" db="EMBL/GenBank/DDBJ databases">
        <title>Corchorus capsularis genome sequencing.</title>
        <authorList>
            <person name="Alam M."/>
            <person name="Haque M.S."/>
            <person name="Islam M.S."/>
            <person name="Emdad E.M."/>
            <person name="Islam M.M."/>
            <person name="Ahmed B."/>
            <person name="Halim A."/>
            <person name="Hossen Q.M.M."/>
            <person name="Hossain M.Z."/>
            <person name="Ahmed R."/>
            <person name="Khan M.M."/>
            <person name="Islam R."/>
            <person name="Rashid M.M."/>
            <person name="Khan S.A."/>
            <person name="Rahman M.S."/>
            <person name="Alam M."/>
        </authorList>
    </citation>
    <scope>NUCLEOTIDE SEQUENCE [LARGE SCALE GENOMIC DNA]</scope>
    <source>
        <strain evidence="2">cv. CVL-1</strain>
        <tissue evidence="1">Whole seedling</tissue>
    </source>
</reference>
<sequence>MNALLDDCPALEELSMKRLCGIAKGVAVELRLGVAAASLNLGFLVIFGL</sequence>
<dbReference type="OrthoDB" id="423607at2759"/>
<evidence type="ECO:0000313" key="2">
    <source>
        <dbReference type="Proteomes" id="UP000188268"/>
    </source>
</evidence>
<keyword evidence="2" id="KW-1185">Reference proteome</keyword>